<comment type="caution">
    <text evidence="2">The sequence shown here is derived from an EMBL/GenBank/DDBJ whole genome shotgun (WGS) entry which is preliminary data.</text>
</comment>
<dbReference type="EMBL" id="JAUKVY010000006">
    <property type="protein sequence ID" value="MDO1532744.1"/>
    <property type="molecule type" value="Genomic_DNA"/>
</dbReference>
<proteinExistence type="predicted"/>
<evidence type="ECO:0000313" key="3">
    <source>
        <dbReference type="Proteomes" id="UP001169027"/>
    </source>
</evidence>
<evidence type="ECO:0000313" key="2">
    <source>
        <dbReference type="EMBL" id="MDO1532744.1"/>
    </source>
</evidence>
<feature type="transmembrane region" description="Helical" evidence="1">
    <location>
        <begin position="18"/>
        <end position="47"/>
    </location>
</feature>
<dbReference type="Proteomes" id="UP001169027">
    <property type="component" value="Unassembled WGS sequence"/>
</dbReference>
<evidence type="ECO:0000256" key="1">
    <source>
        <dbReference type="SAM" id="Phobius"/>
    </source>
</evidence>
<sequence>MQVQAADSVAQAPFAKGLWVSVAALSVALLVGAAGWLVAGAGGWYLYSAGKAQASPVGEPERVAAPAPAAQPIAPAPQPIAPVLAEGAAAAVARPPAPPAAPSARQAVAGAPRAACAGMGFIAEARCMADQCLKPQFTHHPQCDDVRRRQRLEEAKRNPVAP</sequence>
<dbReference type="RefSeq" id="WP_301807877.1">
    <property type="nucleotide sequence ID" value="NZ_JAUJZH010000006.1"/>
</dbReference>
<reference evidence="2" key="1">
    <citation type="submission" date="2023-06" db="EMBL/GenBank/DDBJ databases">
        <authorList>
            <person name="Jiang Y."/>
            <person name="Liu Q."/>
        </authorList>
    </citation>
    <scope>NUCLEOTIDE SEQUENCE</scope>
    <source>
        <strain evidence="2">CGMCC 1.12090</strain>
    </source>
</reference>
<keyword evidence="1" id="KW-0812">Transmembrane</keyword>
<keyword evidence="1" id="KW-0472">Membrane</keyword>
<keyword evidence="1" id="KW-1133">Transmembrane helix</keyword>
<name>A0ABT8S3F5_9BURK</name>
<keyword evidence="3" id="KW-1185">Reference proteome</keyword>
<accession>A0ABT8S3F5</accession>
<gene>
    <name evidence="2" type="ORF">Q2T77_10630</name>
</gene>
<organism evidence="2 3">
    <name type="scientific">Variovorax ginsengisoli</name>
    <dbReference type="NCBI Taxonomy" id="363844"/>
    <lineage>
        <taxon>Bacteria</taxon>
        <taxon>Pseudomonadati</taxon>
        <taxon>Pseudomonadota</taxon>
        <taxon>Betaproteobacteria</taxon>
        <taxon>Burkholderiales</taxon>
        <taxon>Comamonadaceae</taxon>
        <taxon>Variovorax</taxon>
    </lineage>
</organism>
<protein>
    <submittedName>
        <fullName evidence="2">Uncharacterized protein</fullName>
    </submittedName>
</protein>